<keyword evidence="7" id="KW-0732">Signal</keyword>
<evidence type="ECO:0000256" key="4">
    <source>
        <dbReference type="ARBA" id="ARBA00022982"/>
    </source>
</evidence>
<evidence type="ECO:0000256" key="5">
    <source>
        <dbReference type="ARBA" id="ARBA00023004"/>
    </source>
</evidence>
<keyword evidence="1" id="KW-0813">Transport</keyword>
<dbReference type="AlphaFoldDB" id="A0A932MPI0"/>
<reference evidence="9" key="1">
    <citation type="submission" date="2020-07" db="EMBL/GenBank/DDBJ databases">
        <title>Huge and variable diversity of episymbiotic CPR bacteria and DPANN archaea in groundwater ecosystems.</title>
        <authorList>
            <person name="He C.Y."/>
            <person name="Keren R."/>
            <person name="Whittaker M."/>
            <person name="Farag I.F."/>
            <person name="Doudna J."/>
            <person name="Cate J.H.D."/>
            <person name="Banfield J.F."/>
        </authorList>
    </citation>
    <scope>NUCLEOTIDE SEQUENCE</scope>
    <source>
        <strain evidence="9">NC_groundwater_763_Ag_S-0.2um_68_21</strain>
    </source>
</reference>
<dbReference type="Gene3D" id="2.60.40.1190">
    <property type="match status" value="1"/>
</dbReference>
<evidence type="ECO:0000256" key="6">
    <source>
        <dbReference type="PROSITE-ProRule" id="PRU00433"/>
    </source>
</evidence>
<evidence type="ECO:0000256" key="1">
    <source>
        <dbReference type="ARBA" id="ARBA00022448"/>
    </source>
</evidence>
<protein>
    <recommendedName>
        <fullName evidence="8">Cytochrome c domain-containing protein</fullName>
    </recommendedName>
</protein>
<dbReference type="GO" id="GO:0046872">
    <property type="term" value="F:metal ion binding"/>
    <property type="evidence" value="ECO:0007669"/>
    <property type="project" value="UniProtKB-KW"/>
</dbReference>
<evidence type="ECO:0000256" key="7">
    <source>
        <dbReference type="SAM" id="SignalP"/>
    </source>
</evidence>
<keyword evidence="2 6" id="KW-0349">Heme</keyword>
<dbReference type="Pfam" id="PF09459">
    <property type="entry name" value="EB_dh"/>
    <property type="match status" value="1"/>
</dbReference>
<dbReference type="InterPro" id="IPR019020">
    <property type="entry name" value="Cyt-c552/DMSO_Rdtase_haem-bd"/>
</dbReference>
<accession>A0A932MPI0</accession>
<organism evidence="9 10">
    <name type="scientific">Tectimicrobiota bacterium</name>
    <dbReference type="NCBI Taxonomy" id="2528274"/>
    <lineage>
        <taxon>Bacteria</taxon>
        <taxon>Pseudomonadati</taxon>
        <taxon>Nitrospinota/Tectimicrobiota group</taxon>
        <taxon>Candidatus Tectimicrobiota</taxon>
    </lineage>
</organism>
<feature type="domain" description="Cytochrome c" evidence="8">
    <location>
        <begin position="82"/>
        <end position="202"/>
    </location>
</feature>
<evidence type="ECO:0000313" key="9">
    <source>
        <dbReference type="EMBL" id="MBI3128652.1"/>
    </source>
</evidence>
<proteinExistence type="predicted"/>
<dbReference type="Proteomes" id="UP000782312">
    <property type="component" value="Unassembled WGS sequence"/>
</dbReference>
<dbReference type="InterPro" id="IPR009056">
    <property type="entry name" value="Cyt_c-like_dom"/>
</dbReference>
<dbReference type="GO" id="GO:0009055">
    <property type="term" value="F:electron transfer activity"/>
    <property type="evidence" value="ECO:0007669"/>
    <property type="project" value="InterPro"/>
</dbReference>
<name>A0A932MPI0_UNCTE</name>
<comment type="caution">
    <text evidence="9">The sequence shown here is derived from an EMBL/GenBank/DDBJ whole genome shotgun (WGS) entry which is preliminary data.</text>
</comment>
<keyword evidence="4" id="KW-0249">Electron transport</keyword>
<evidence type="ECO:0000256" key="2">
    <source>
        <dbReference type="ARBA" id="ARBA00022617"/>
    </source>
</evidence>
<gene>
    <name evidence="9" type="ORF">HYZ11_13695</name>
</gene>
<evidence type="ECO:0000259" key="8">
    <source>
        <dbReference type="PROSITE" id="PS51007"/>
    </source>
</evidence>
<evidence type="ECO:0000313" key="10">
    <source>
        <dbReference type="Proteomes" id="UP000782312"/>
    </source>
</evidence>
<dbReference type="SMART" id="SM00887">
    <property type="entry name" value="EB_dh"/>
    <property type="match status" value="1"/>
</dbReference>
<dbReference type="EMBL" id="JACPUR010000034">
    <property type="protein sequence ID" value="MBI3128652.1"/>
    <property type="molecule type" value="Genomic_DNA"/>
</dbReference>
<dbReference type="PROSITE" id="PS51007">
    <property type="entry name" value="CYTC"/>
    <property type="match status" value="1"/>
</dbReference>
<keyword evidence="5 6" id="KW-0408">Iron</keyword>
<sequence>MKRERRWLEGKKGKCLTLALLLVALWAGSPYAAERSEVKPTFPTFQPKDVPVKWDDIPAKTIRLFYPGQTSWDRLVNPQKDFTHAAGPVVKMGVACRTCHVTGGAAPDEEALGKKLVPKGPAEDKPIPGKRPTVDLAVKAAYDAQNMYFQFQWESEEPGVYHNAMRFDGKKWVGYGGNKPDKSPGLYEDRLTLLLGYKQGTPGYVAADAGTPAGFQAAGCFITCHNSMRDMPLDALNNKGVKSVFPKESDIRKYLLITRKPAQAGDPKEKKGTTEAEGRWSLLKSKEELAEMQKKGQFLDMWMWRAARSGHIGYADDIWVFDYRNSDKGKGPWQMQRPNDLNANPPKGFMFNPQAVPSSRLGGGKYAIQGGSNPLPVIKNQETIAFLATLGKNAVPYDPKAYQPKEGDILFQRVLRAPDQSRGDIQAYGVYLKKAGEKMGKYTLVMKRKLDTGHPEDDVILKDGETYPIAFAVHDDHVTTRRHHVSFEYTLGLGTKADIEAKKIK</sequence>
<feature type="signal peptide" evidence="7">
    <location>
        <begin position="1"/>
        <end position="32"/>
    </location>
</feature>
<feature type="chain" id="PRO_5037208869" description="Cytochrome c domain-containing protein" evidence="7">
    <location>
        <begin position="33"/>
        <end position="505"/>
    </location>
</feature>
<dbReference type="GO" id="GO:0020037">
    <property type="term" value="F:heme binding"/>
    <property type="evidence" value="ECO:0007669"/>
    <property type="project" value="InterPro"/>
</dbReference>
<evidence type="ECO:0000256" key="3">
    <source>
        <dbReference type="ARBA" id="ARBA00022723"/>
    </source>
</evidence>
<keyword evidence="3 6" id="KW-0479">Metal-binding</keyword>